<dbReference type="AlphaFoldDB" id="A0A139SKX0"/>
<keyword evidence="2" id="KW-1185">Reference proteome</keyword>
<evidence type="ECO:0000313" key="2">
    <source>
        <dbReference type="Proteomes" id="UP000071392"/>
    </source>
</evidence>
<comment type="caution">
    <text evidence="1">The sequence shown here is derived from an EMBL/GenBank/DDBJ whole genome shotgun (WGS) entry which is preliminary data.</text>
</comment>
<dbReference type="CDD" id="cd12952">
    <property type="entry name" value="MMP_ACEL2062"/>
    <property type="match status" value="1"/>
</dbReference>
<gene>
    <name evidence="1" type="ORF">AXK12_05720</name>
</gene>
<sequence length="125" mass="14301">MTIRFEELARRASRVVARLQTRLPPEIAPLARGVPVHYESAPSESILAEGFEPDILGLFSGNPYGSDFRESDPAPPQIFLYLENLWDFAEGDLRVFREELRVTYLHELGHYLGWDEEELAVRGLD</sequence>
<organism evidence="1 2">
    <name type="scientific">Cephaloticoccus capnophilus</name>
    <dbReference type="NCBI Taxonomy" id="1548208"/>
    <lineage>
        <taxon>Bacteria</taxon>
        <taxon>Pseudomonadati</taxon>
        <taxon>Verrucomicrobiota</taxon>
        <taxon>Opitutia</taxon>
        <taxon>Opitutales</taxon>
        <taxon>Opitutaceae</taxon>
        <taxon>Cephaloticoccus</taxon>
    </lineage>
</organism>
<evidence type="ECO:0008006" key="3">
    <source>
        <dbReference type="Google" id="ProtNLM"/>
    </source>
</evidence>
<proteinExistence type="predicted"/>
<protein>
    <recommendedName>
        <fullName evidence="3">Metallopeptidase family protein</fullName>
    </recommendedName>
</protein>
<dbReference type="InterPro" id="IPR010428">
    <property type="entry name" value="Zincin_1"/>
</dbReference>
<dbReference type="RefSeq" id="WP_082782664.1">
    <property type="nucleotide sequence ID" value="NZ_LSZP01000044.1"/>
</dbReference>
<dbReference type="OrthoDB" id="9806895at2"/>
<dbReference type="SUPFAM" id="SSF55486">
    <property type="entry name" value="Metalloproteases ('zincins'), catalytic domain"/>
    <property type="match status" value="1"/>
</dbReference>
<reference evidence="1 2" key="1">
    <citation type="submission" date="2016-02" db="EMBL/GenBank/DDBJ databases">
        <authorList>
            <person name="Wen L."/>
            <person name="He K."/>
            <person name="Yang H."/>
        </authorList>
    </citation>
    <scope>NUCLEOTIDE SEQUENCE [LARGE SCALE GENOMIC DNA]</scope>
    <source>
        <strain evidence="1 2">CV41</strain>
    </source>
</reference>
<dbReference type="STRING" id="1548208.AXK12_05720"/>
<evidence type="ECO:0000313" key="1">
    <source>
        <dbReference type="EMBL" id="KXU35202.1"/>
    </source>
</evidence>
<dbReference type="InterPro" id="IPR038555">
    <property type="entry name" value="Zincin_1_sf"/>
</dbReference>
<accession>A0A139SKX0</accession>
<dbReference type="Pfam" id="PF06262">
    <property type="entry name" value="Zincin_1"/>
    <property type="match status" value="1"/>
</dbReference>
<dbReference type="Proteomes" id="UP000071392">
    <property type="component" value="Unassembled WGS sequence"/>
</dbReference>
<name>A0A139SKX0_9BACT</name>
<dbReference type="EMBL" id="LSZP01000044">
    <property type="protein sequence ID" value="KXU35202.1"/>
    <property type="molecule type" value="Genomic_DNA"/>
</dbReference>
<dbReference type="Gene3D" id="3.30.2010.20">
    <property type="match status" value="1"/>
</dbReference>